<keyword evidence="4" id="KW-0547">Nucleotide-binding</keyword>
<dbReference type="EMBL" id="SIJK02000090">
    <property type="protein sequence ID" value="MBP1468744.1"/>
    <property type="molecule type" value="Genomic_DNA"/>
</dbReference>
<feature type="repeat" description="TPR" evidence="3">
    <location>
        <begin position="717"/>
        <end position="750"/>
    </location>
</feature>
<keyword evidence="2 3" id="KW-0802">TPR repeat</keyword>
<organism evidence="4 5">
    <name type="scientific">Candidatus Chloroploca mongolica</name>
    <dbReference type="NCBI Taxonomy" id="2528176"/>
    <lineage>
        <taxon>Bacteria</taxon>
        <taxon>Bacillati</taxon>
        <taxon>Chloroflexota</taxon>
        <taxon>Chloroflexia</taxon>
        <taxon>Chloroflexales</taxon>
        <taxon>Chloroflexineae</taxon>
        <taxon>Oscillochloridaceae</taxon>
        <taxon>Candidatus Chloroploca</taxon>
    </lineage>
</organism>
<evidence type="ECO:0000313" key="5">
    <source>
        <dbReference type="Proteomes" id="UP001193081"/>
    </source>
</evidence>
<dbReference type="Gene3D" id="1.25.40.10">
    <property type="entry name" value="Tetratricopeptide repeat domain"/>
    <property type="match status" value="3"/>
</dbReference>
<evidence type="ECO:0000313" key="4">
    <source>
        <dbReference type="EMBL" id="MBP1468744.1"/>
    </source>
</evidence>
<dbReference type="PROSITE" id="PS50005">
    <property type="entry name" value="TPR"/>
    <property type="match status" value="2"/>
</dbReference>
<evidence type="ECO:0000256" key="2">
    <source>
        <dbReference type="ARBA" id="ARBA00022803"/>
    </source>
</evidence>
<dbReference type="SMART" id="SM00028">
    <property type="entry name" value="TPR"/>
    <property type="match status" value="7"/>
</dbReference>
<accession>A0ABS4DH33</accession>
<protein>
    <submittedName>
        <fullName evidence="4">ATP-binding protein</fullName>
    </submittedName>
</protein>
<reference evidence="4 5" key="1">
    <citation type="submission" date="2021-03" db="EMBL/GenBank/DDBJ databases">
        <authorList>
            <person name="Grouzdev D.S."/>
        </authorList>
    </citation>
    <scope>NUCLEOTIDE SEQUENCE [LARGE SCALE GENOMIC DNA]</scope>
    <source>
        <strain evidence="4 5">M50-1</strain>
    </source>
</reference>
<keyword evidence="1" id="KW-0677">Repeat</keyword>
<proteinExistence type="predicted"/>
<comment type="caution">
    <text evidence="4">The sequence shown here is derived from an EMBL/GenBank/DDBJ whole genome shotgun (WGS) entry which is preliminary data.</text>
</comment>
<keyword evidence="5" id="KW-1185">Reference proteome</keyword>
<dbReference type="PANTHER" id="PTHR45641">
    <property type="entry name" value="TETRATRICOPEPTIDE REPEAT PROTEIN (AFU_ORTHOLOGUE AFUA_6G03870)"/>
    <property type="match status" value="1"/>
</dbReference>
<dbReference type="SUPFAM" id="SSF52540">
    <property type="entry name" value="P-loop containing nucleoside triphosphate hydrolases"/>
    <property type="match status" value="1"/>
</dbReference>
<keyword evidence="4" id="KW-0067">ATP-binding</keyword>
<name>A0ABS4DH33_9CHLR</name>
<evidence type="ECO:0000256" key="1">
    <source>
        <dbReference type="ARBA" id="ARBA00022737"/>
    </source>
</evidence>
<dbReference type="Gene3D" id="3.40.50.300">
    <property type="entry name" value="P-loop containing nucleotide triphosphate hydrolases"/>
    <property type="match status" value="1"/>
</dbReference>
<dbReference type="Proteomes" id="UP001193081">
    <property type="component" value="Unassembled WGS sequence"/>
</dbReference>
<evidence type="ECO:0000256" key="3">
    <source>
        <dbReference type="PROSITE-ProRule" id="PRU00339"/>
    </source>
</evidence>
<dbReference type="InterPro" id="IPR011990">
    <property type="entry name" value="TPR-like_helical_dom_sf"/>
</dbReference>
<dbReference type="Pfam" id="PF13374">
    <property type="entry name" value="TPR_10"/>
    <property type="match status" value="2"/>
</dbReference>
<dbReference type="GO" id="GO:0005524">
    <property type="term" value="F:ATP binding"/>
    <property type="evidence" value="ECO:0007669"/>
    <property type="project" value="UniProtKB-KW"/>
</dbReference>
<dbReference type="Pfam" id="PF13424">
    <property type="entry name" value="TPR_12"/>
    <property type="match status" value="3"/>
</dbReference>
<gene>
    <name evidence="4" type="ORF">EYB53_023720</name>
</gene>
<dbReference type="InterPro" id="IPR019734">
    <property type="entry name" value="TPR_rpt"/>
</dbReference>
<dbReference type="InterPro" id="IPR027417">
    <property type="entry name" value="P-loop_NTPase"/>
</dbReference>
<dbReference type="SUPFAM" id="SSF48452">
    <property type="entry name" value="TPR-like"/>
    <property type="match status" value="3"/>
</dbReference>
<sequence>MSDRHQLAILTRLRKAAKVTLAEMARACSLSGNRAYESAGAWERGAAVPRATLRVPFLGYLAQTLRLADDHATLAAVWDVLVQAWGWEPLEEADWRYLEAANTVGMPVQADHISTRSAFPSLARMPTAGRLPRPALLPPGSVLPFPPNPHFVGRTAELFALAAHLKAGGAVAGPQAPPTALVGPGGIGKTQLAIEFAHRFGRFFAGGAFWLSFADPGAVSAAIAACGGSRGLGLRPDFAQLSLDEQVRLVQAAWHAEVPRLLIVDNCEHADLLSRWLPHYGGCRVLITSRRTGWEAGLGLATLQLGLLGRAESMQLLRCYCPTSQLRDEELVAIAAELDDLPLALHLAGSYLARGVDTLTPAQYLAELRQTLVTASVGSVGHLSLTGCGPHGRPFPTPTGHLNHLEQTFALSLGRLDRSTSLDALAYQILLRAAWFAPGEPIPVALLSATLTAQPDQALLGSALQRLLDTGLLLANDTVAADTLRLHRLIVAFLRRLDATEAQHAVETALLAYVRSLNDALDEPALLRLQPHLRAVTATALQRGDALAAALSYELSRHLGEVEYYGEAQTYNQRSHMIRDQIFGTHSVESSTNLHYHAVLLEWMGAYPEARPYHEQALAIRRERLGPDHPETATSALHAGEAAHAVCDYASARSYYEQALAVRIRHAGPDSPAAAELYNNLGLLLNAMGELEAALPYAERAVAIWEAQVQPNRSLQSMALNNLGYLHRARGAYEAALALLHRALAIREAIYGPANTFIGVTRNHIGRVYHYQGRFAQAMGELQATLCLFDAAIGREHPITACTLSNVGMLALETGAFADARRMLEEALAIHRRLLGAEHRHVARGLNRLGLMHQALGEADAARSSLREALAIRRRILGELHHDTANTLGHLGMLHLTAGRPQQARPLLAEALRRHLARLGGATPTLRAACCAWGRSVPRWAINRRPVRSSTERCSSTRRCLAPITPLHWRRGRSLTRDSPQTCCASRLSMPLREQATGKAQRQRRHKHSRFGSMTSLFTMMRSPCSSKAAHASRSKPAHPLTTTYSLSKIPPLLLNWNNVVNSSQLLHSELKLCRVRPTRPSRIGAGARTGERIERLFF</sequence>
<dbReference type="PANTHER" id="PTHR45641:SF19">
    <property type="entry name" value="NEPHROCYSTIN-3"/>
    <property type="match status" value="1"/>
</dbReference>
<feature type="repeat" description="TPR" evidence="3">
    <location>
        <begin position="675"/>
        <end position="708"/>
    </location>
</feature>